<dbReference type="InterPro" id="IPR011050">
    <property type="entry name" value="Pectin_lyase_fold/virulence"/>
</dbReference>
<evidence type="ECO:0000313" key="2">
    <source>
        <dbReference type="Proteomes" id="UP000315647"/>
    </source>
</evidence>
<dbReference type="InterPro" id="IPR006626">
    <property type="entry name" value="PbH1"/>
</dbReference>
<name>A0A517QFI9_9PLAN</name>
<sequence>MPESFLPCASRCLTKQFYSILLCIWLISGVWSPSFVQAATYYVNNQTGSDEHDGLSEKSSVATIARAIALCQTSDRIELSNTGRSYREPMLFRRLGGTPDRPFVVEGNGAVVSGLQALDAKQWKSIGKGVYVLQLEKTPYGNPFLVSRGKRLPAAPNRDVLKEGEHYWDRKTSRIYFYCEAGKQPADYDLEATLHVSGFTLTSASYISCRNLICQHFSNDGFNIHGDCRGIRLENVIARHNGDDGISIHEAGGLIVQNAYVHNNFYGIQDVNASRSVYNGVLAELNQVGVSLVGGYHSLVDCQIRKNARSEIDIAGSNPGHLIGAEQNLMCQTILFAQNVSVFGAGSQMGLSVRNGARAIMEHSVISGSGTGVYVDRLSHCHLTLTAVSQCDIVLNLQSKQCFCDFNLYSPGQFHWLETVYAADQWSEYQNASQLDPHSRIEELTVEADGTVSAPGEAMIFSGRKQTVGPTASFSLKFQQD</sequence>
<dbReference type="Gene3D" id="2.160.20.10">
    <property type="entry name" value="Single-stranded right-handed beta-helix, Pectin lyase-like"/>
    <property type="match status" value="2"/>
</dbReference>
<gene>
    <name evidence="1" type="ORF">Enr10x_57750</name>
</gene>
<protein>
    <recommendedName>
        <fullName evidence="3">Right handed beta helix domain-containing protein</fullName>
    </recommendedName>
</protein>
<organism evidence="1 2">
    <name type="scientific">Gimesia panareensis</name>
    <dbReference type="NCBI Taxonomy" id="2527978"/>
    <lineage>
        <taxon>Bacteria</taxon>
        <taxon>Pseudomonadati</taxon>
        <taxon>Planctomycetota</taxon>
        <taxon>Planctomycetia</taxon>
        <taxon>Planctomycetales</taxon>
        <taxon>Planctomycetaceae</taxon>
        <taxon>Gimesia</taxon>
    </lineage>
</organism>
<dbReference type="AlphaFoldDB" id="A0A517QFI9"/>
<evidence type="ECO:0008006" key="3">
    <source>
        <dbReference type="Google" id="ProtNLM"/>
    </source>
</evidence>
<reference evidence="1 2" key="1">
    <citation type="submission" date="2019-03" db="EMBL/GenBank/DDBJ databases">
        <title>Deep-cultivation of Planctomycetes and their phenomic and genomic characterization uncovers novel biology.</title>
        <authorList>
            <person name="Wiegand S."/>
            <person name="Jogler M."/>
            <person name="Boedeker C."/>
            <person name="Pinto D."/>
            <person name="Vollmers J."/>
            <person name="Rivas-Marin E."/>
            <person name="Kohn T."/>
            <person name="Peeters S.H."/>
            <person name="Heuer A."/>
            <person name="Rast P."/>
            <person name="Oberbeckmann S."/>
            <person name="Bunk B."/>
            <person name="Jeske O."/>
            <person name="Meyerdierks A."/>
            <person name="Storesund J.E."/>
            <person name="Kallscheuer N."/>
            <person name="Luecker S."/>
            <person name="Lage O.M."/>
            <person name="Pohl T."/>
            <person name="Merkel B.J."/>
            <person name="Hornburger P."/>
            <person name="Mueller R.-W."/>
            <person name="Bruemmer F."/>
            <person name="Labrenz M."/>
            <person name="Spormann A.M."/>
            <person name="Op den Camp H."/>
            <person name="Overmann J."/>
            <person name="Amann R."/>
            <person name="Jetten M.S.M."/>
            <person name="Mascher T."/>
            <person name="Medema M.H."/>
            <person name="Devos D.P."/>
            <person name="Kaster A.-K."/>
            <person name="Ovreas L."/>
            <person name="Rohde M."/>
            <person name="Galperin M.Y."/>
            <person name="Jogler C."/>
        </authorList>
    </citation>
    <scope>NUCLEOTIDE SEQUENCE [LARGE SCALE GENOMIC DNA]</scope>
    <source>
        <strain evidence="1 2">Enr10</strain>
    </source>
</reference>
<dbReference type="InterPro" id="IPR012334">
    <property type="entry name" value="Pectin_lyas_fold"/>
</dbReference>
<dbReference type="SUPFAM" id="SSF51126">
    <property type="entry name" value="Pectin lyase-like"/>
    <property type="match status" value="1"/>
</dbReference>
<dbReference type="Proteomes" id="UP000315647">
    <property type="component" value="Chromosome"/>
</dbReference>
<proteinExistence type="predicted"/>
<dbReference type="RefSeq" id="WP_145452330.1">
    <property type="nucleotide sequence ID" value="NZ_CP037421.1"/>
</dbReference>
<accession>A0A517QFI9</accession>
<evidence type="ECO:0000313" key="1">
    <source>
        <dbReference type="EMBL" id="QDT30409.1"/>
    </source>
</evidence>
<keyword evidence="2" id="KW-1185">Reference proteome</keyword>
<dbReference type="EMBL" id="CP037421">
    <property type="protein sequence ID" value="QDT30409.1"/>
    <property type="molecule type" value="Genomic_DNA"/>
</dbReference>
<dbReference type="SMART" id="SM00710">
    <property type="entry name" value="PbH1"/>
    <property type="match status" value="3"/>
</dbReference>